<dbReference type="eggNOG" id="COG2149">
    <property type="taxonomic scope" value="Bacteria"/>
</dbReference>
<dbReference type="AlphaFoldDB" id="A0A024Q8B6"/>
<keyword evidence="3 6" id="KW-0812">Transmembrane</keyword>
<gene>
    <name evidence="8" type="ORF">BN990_01017</name>
</gene>
<reference evidence="8 9" key="1">
    <citation type="submission" date="2014-03" db="EMBL/GenBank/DDBJ databases">
        <authorList>
            <person name="Urmite Genomes U."/>
        </authorList>
    </citation>
    <scope>NUCLEOTIDE SEQUENCE [LARGE SCALE GENOMIC DNA]</scope>
    <source>
        <strain evidence="8 9">Vm-5</strain>
    </source>
</reference>
<name>A0A024Q8B6_9BACI</name>
<keyword evidence="4 6" id="KW-1133">Transmembrane helix</keyword>
<comment type="caution">
    <text evidence="8">The sequence shown here is derived from an EMBL/GenBank/DDBJ whole genome shotgun (WGS) entry which is preliminary data.</text>
</comment>
<evidence type="ECO:0000256" key="5">
    <source>
        <dbReference type="ARBA" id="ARBA00023136"/>
    </source>
</evidence>
<dbReference type="PANTHER" id="PTHR34187">
    <property type="entry name" value="FGR18P"/>
    <property type="match status" value="1"/>
</dbReference>
<dbReference type="GO" id="GO:0005886">
    <property type="term" value="C:plasma membrane"/>
    <property type="evidence" value="ECO:0007669"/>
    <property type="project" value="UniProtKB-SubCell"/>
</dbReference>
<dbReference type="Pfam" id="PF02656">
    <property type="entry name" value="DUF202"/>
    <property type="match status" value="1"/>
</dbReference>
<evidence type="ECO:0000256" key="4">
    <source>
        <dbReference type="ARBA" id="ARBA00022989"/>
    </source>
</evidence>
<dbReference type="OrthoDB" id="582337at2"/>
<feature type="transmembrane region" description="Helical" evidence="6">
    <location>
        <begin position="54"/>
        <end position="77"/>
    </location>
</feature>
<feature type="transmembrane region" description="Helical" evidence="6">
    <location>
        <begin position="29"/>
        <end position="47"/>
    </location>
</feature>
<evidence type="ECO:0000256" key="1">
    <source>
        <dbReference type="ARBA" id="ARBA00004651"/>
    </source>
</evidence>
<reference evidence="9" key="2">
    <citation type="submission" date="2014-05" db="EMBL/GenBank/DDBJ databases">
        <title>Draft genome sequence of Virgibacillus massiliensis Vm-5.</title>
        <authorList>
            <person name="Khelaifia S."/>
            <person name="Croce O."/>
            <person name="Lagier J.C."/>
            <person name="Raoult D."/>
        </authorList>
    </citation>
    <scope>NUCLEOTIDE SEQUENCE [LARGE SCALE GENOMIC DNA]</scope>
    <source>
        <strain evidence="9">Vm-5</strain>
    </source>
</reference>
<comment type="subcellular location">
    <subcellularLocation>
        <location evidence="1">Cell membrane</location>
        <topology evidence="1">Multi-pass membrane protein</topology>
    </subcellularLocation>
</comment>
<keyword evidence="9" id="KW-1185">Reference proteome</keyword>
<dbReference type="STRING" id="1462526.BN990_01017"/>
<feature type="domain" description="DUF202" evidence="7">
    <location>
        <begin position="21"/>
        <end position="83"/>
    </location>
</feature>
<evidence type="ECO:0000256" key="6">
    <source>
        <dbReference type="SAM" id="Phobius"/>
    </source>
</evidence>
<evidence type="ECO:0000256" key="2">
    <source>
        <dbReference type="ARBA" id="ARBA00022475"/>
    </source>
</evidence>
<accession>A0A024Q8B6</accession>
<evidence type="ECO:0000256" key="3">
    <source>
        <dbReference type="ARBA" id="ARBA00022692"/>
    </source>
</evidence>
<keyword evidence="5 6" id="KW-0472">Membrane</keyword>
<dbReference type="RefSeq" id="WP_021289359.1">
    <property type="nucleotide sequence ID" value="NZ_BNER01000010.1"/>
</dbReference>
<organism evidence="8 9">
    <name type="scientific">Virgibacillus massiliensis</name>
    <dbReference type="NCBI Taxonomy" id="1462526"/>
    <lineage>
        <taxon>Bacteria</taxon>
        <taxon>Bacillati</taxon>
        <taxon>Bacillota</taxon>
        <taxon>Bacilli</taxon>
        <taxon>Bacillales</taxon>
        <taxon>Bacillaceae</taxon>
        <taxon>Virgibacillus</taxon>
    </lineage>
</organism>
<feature type="transmembrane region" description="Helical" evidence="6">
    <location>
        <begin position="97"/>
        <end position="118"/>
    </location>
</feature>
<evidence type="ECO:0000259" key="7">
    <source>
        <dbReference type="Pfam" id="PF02656"/>
    </source>
</evidence>
<dbReference type="EMBL" id="CCDP010000001">
    <property type="protein sequence ID" value="CDQ38744.1"/>
    <property type="molecule type" value="Genomic_DNA"/>
</dbReference>
<evidence type="ECO:0000313" key="9">
    <source>
        <dbReference type="Proteomes" id="UP000028875"/>
    </source>
</evidence>
<sequence length="121" mass="13738">MKQINPIEKDKHKNQLKYAQQHLANERTYLAWIRTVVAVIGIGLLIAHLGIKGITLIVTILGIGMVGTLTIIIATFSYLNKKKQIDQQTFYSSHTSIIYFSFLLFVIILFALLISACYHMK</sequence>
<keyword evidence="2" id="KW-1003">Cell membrane</keyword>
<evidence type="ECO:0000313" key="8">
    <source>
        <dbReference type="EMBL" id="CDQ38744.1"/>
    </source>
</evidence>
<dbReference type="PANTHER" id="PTHR34187:SF2">
    <property type="entry name" value="DUF202 DOMAIN-CONTAINING PROTEIN"/>
    <property type="match status" value="1"/>
</dbReference>
<dbReference type="InterPro" id="IPR003807">
    <property type="entry name" value="DUF202"/>
</dbReference>
<proteinExistence type="predicted"/>
<dbReference type="Proteomes" id="UP000028875">
    <property type="component" value="Unassembled WGS sequence"/>
</dbReference>
<dbReference type="InterPro" id="IPR052053">
    <property type="entry name" value="IM_YidH-like"/>
</dbReference>
<protein>
    <submittedName>
        <fullName evidence="8">Putative membrane protein</fullName>
    </submittedName>
</protein>